<dbReference type="EMBL" id="JBEGIE010000044">
    <property type="protein sequence ID" value="MEV4911931.1"/>
    <property type="molecule type" value="Genomic_DNA"/>
</dbReference>
<name>A0ABV3ICL0_9BACI</name>
<organism evidence="2 3">
    <name type="scientific">Bacillus proteolyticus</name>
    <dbReference type="NCBI Taxonomy" id="2026192"/>
    <lineage>
        <taxon>Bacteria</taxon>
        <taxon>Bacillati</taxon>
        <taxon>Bacillota</taxon>
        <taxon>Bacilli</taxon>
        <taxon>Bacillales</taxon>
        <taxon>Bacillaceae</taxon>
        <taxon>Bacillus</taxon>
        <taxon>Bacillus cereus group</taxon>
    </lineage>
</organism>
<gene>
    <name evidence="2" type="ORF">MRBLBA1_002721</name>
</gene>
<keyword evidence="1" id="KW-1133">Transmembrane helix</keyword>
<accession>A0ABV3ICL0</accession>
<keyword evidence="3" id="KW-1185">Reference proteome</keyword>
<evidence type="ECO:0000256" key="1">
    <source>
        <dbReference type="SAM" id="Phobius"/>
    </source>
</evidence>
<sequence>MFKDWEHRLMVYGRRQMDSETKKQGIMYVVIFLMVLFLRSTISF</sequence>
<proteinExistence type="predicted"/>
<comment type="caution">
    <text evidence="2">The sequence shown here is derived from an EMBL/GenBank/DDBJ whole genome shotgun (WGS) entry which is preliminary data.</text>
</comment>
<reference evidence="2 3" key="1">
    <citation type="journal article" date="2023" name="Proc. Natl. Acad. Sci. U.S.A.">
        <title>Bacterial tolerance to host-exuded specialized metabolites structures the maize root microbiome.</title>
        <authorList>
            <person name="Thoenen L."/>
            <person name="Giroud C."/>
            <person name="Kreuzer M."/>
            <person name="Waelchli J."/>
            <person name="Gfeller V."/>
            <person name="Deslandes-Herold G."/>
            <person name="Mateo P."/>
            <person name="Robert C.A.M."/>
            <person name="Ahrens C.H."/>
            <person name="Rubio-Somoza I."/>
            <person name="Bruggmann R."/>
            <person name="Erb M."/>
            <person name="Schlaeppi K."/>
        </authorList>
    </citation>
    <scope>NUCLEOTIDE SEQUENCE [LARGE SCALE GENOMIC DNA]</scope>
    <source>
        <strain evidence="2 3">LBA1-1-1.1</strain>
    </source>
</reference>
<keyword evidence="1" id="KW-0812">Transmembrane</keyword>
<keyword evidence="1" id="KW-0472">Membrane</keyword>
<evidence type="ECO:0000313" key="2">
    <source>
        <dbReference type="EMBL" id="MEV4911931.1"/>
    </source>
</evidence>
<dbReference type="Proteomes" id="UP001552502">
    <property type="component" value="Unassembled WGS sequence"/>
</dbReference>
<evidence type="ECO:0000313" key="3">
    <source>
        <dbReference type="Proteomes" id="UP001552502"/>
    </source>
</evidence>
<feature type="transmembrane region" description="Helical" evidence="1">
    <location>
        <begin position="25"/>
        <end position="42"/>
    </location>
</feature>
<protein>
    <submittedName>
        <fullName evidence="2">Uncharacterized protein</fullName>
    </submittedName>
</protein>